<gene>
    <name evidence="1" type="ORF">DSO57_1026473</name>
</gene>
<organism evidence="1 2">
    <name type="scientific">Entomophthora muscae</name>
    <dbReference type="NCBI Taxonomy" id="34485"/>
    <lineage>
        <taxon>Eukaryota</taxon>
        <taxon>Fungi</taxon>
        <taxon>Fungi incertae sedis</taxon>
        <taxon>Zoopagomycota</taxon>
        <taxon>Entomophthoromycotina</taxon>
        <taxon>Entomophthoromycetes</taxon>
        <taxon>Entomophthorales</taxon>
        <taxon>Entomophthoraceae</taxon>
        <taxon>Entomophthora</taxon>
    </lineage>
</organism>
<proteinExistence type="predicted"/>
<evidence type="ECO:0000313" key="2">
    <source>
        <dbReference type="Proteomes" id="UP001165960"/>
    </source>
</evidence>
<reference evidence="1" key="1">
    <citation type="submission" date="2022-04" db="EMBL/GenBank/DDBJ databases">
        <title>Genome of the entomopathogenic fungus Entomophthora muscae.</title>
        <authorList>
            <person name="Elya C."/>
            <person name="Lovett B.R."/>
            <person name="Lee E."/>
            <person name="Macias A.M."/>
            <person name="Hajek A.E."/>
            <person name="De Bivort B.L."/>
            <person name="Kasson M.T."/>
            <person name="De Fine Licht H.H."/>
            <person name="Stajich J.E."/>
        </authorList>
    </citation>
    <scope>NUCLEOTIDE SEQUENCE</scope>
    <source>
        <strain evidence="1">Berkeley</strain>
    </source>
</reference>
<dbReference type="EMBL" id="QTSX02002995">
    <property type="protein sequence ID" value="KAJ9072534.1"/>
    <property type="molecule type" value="Genomic_DNA"/>
</dbReference>
<protein>
    <submittedName>
        <fullName evidence="1">Uncharacterized protein</fullName>
    </submittedName>
</protein>
<keyword evidence="2" id="KW-1185">Reference proteome</keyword>
<evidence type="ECO:0000313" key="1">
    <source>
        <dbReference type="EMBL" id="KAJ9072534.1"/>
    </source>
</evidence>
<accession>A0ACC2TCW5</accession>
<name>A0ACC2TCW5_9FUNG</name>
<dbReference type="Proteomes" id="UP001165960">
    <property type="component" value="Unassembled WGS sequence"/>
</dbReference>
<comment type="caution">
    <text evidence="1">The sequence shown here is derived from an EMBL/GenBank/DDBJ whole genome shotgun (WGS) entry which is preliminary data.</text>
</comment>
<sequence length="100" mass="10870">MLEIPPTPPLPTVPPAQAFSKLELVYITVLGLANQVVPHTGNWQSLATAVTYLARIAPIVYLAFQDWPASPAGVQPDSGIGHDTIVFHKFSQVITFTFEI</sequence>